<keyword evidence="5 10" id="KW-0997">Cell inner membrane</keyword>
<dbReference type="EMBL" id="AAOH01000009">
    <property type="protein sequence ID" value="EAR26809.1"/>
    <property type="molecule type" value="Genomic_DNA"/>
</dbReference>
<accession>A4CET0</accession>
<evidence type="ECO:0000259" key="12">
    <source>
        <dbReference type="Pfam" id="PF21687"/>
    </source>
</evidence>
<comment type="caution">
    <text evidence="13">The sequence shown here is derived from an EMBL/GenBank/DDBJ whole genome shotgun (WGS) entry which is preliminary data.</text>
</comment>
<gene>
    <name evidence="13" type="ORF">PTD2_16731</name>
</gene>
<dbReference type="Gene3D" id="3.30.1300.30">
    <property type="entry name" value="GSPII I/J protein-like"/>
    <property type="match status" value="1"/>
</dbReference>
<name>A4CET0_9GAMM</name>
<keyword evidence="6" id="KW-0812">Transmembrane</keyword>
<evidence type="ECO:0000256" key="1">
    <source>
        <dbReference type="ARBA" id="ARBA00004533"/>
    </source>
</evidence>
<evidence type="ECO:0000256" key="4">
    <source>
        <dbReference type="ARBA" id="ARBA00022475"/>
    </source>
</evidence>
<organism evidence="13 14">
    <name type="scientific">Pseudoalteromonas tunicata D2</name>
    <dbReference type="NCBI Taxonomy" id="87626"/>
    <lineage>
        <taxon>Bacteria</taxon>
        <taxon>Pseudomonadati</taxon>
        <taxon>Pseudomonadota</taxon>
        <taxon>Gammaproteobacteria</taxon>
        <taxon>Alteromonadales</taxon>
        <taxon>Pseudoalteromonadaceae</taxon>
        <taxon>Pseudoalteromonas</taxon>
    </lineage>
</organism>
<dbReference type="PIRSF" id="PIRSF002786">
    <property type="entry name" value="XcpX"/>
    <property type="match status" value="1"/>
</dbReference>
<evidence type="ECO:0000256" key="2">
    <source>
        <dbReference type="ARBA" id="ARBA00007246"/>
    </source>
</evidence>
<dbReference type="AlphaFoldDB" id="A4CET0"/>
<dbReference type="InterPro" id="IPR038072">
    <property type="entry name" value="GspK_central_sf"/>
</dbReference>
<feature type="domain" description="T2SS protein K first SAM-like" evidence="12">
    <location>
        <begin position="104"/>
        <end position="218"/>
    </location>
</feature>
<evidence type="ECO:0000256" key="8">
    <source>
        <dbReference type="ARBA" id="ARBA00022989"/>
    </source>
</evidence>
<comment type="subcellular location">
    <subcellularLocation>
        <location evidence="1 10">Cell inner membrane</location>
    </subcellularLocation>
</comment>
<dbReference type="GO" id="GO:0009306">
    <property type="term" value="P:protein secretion"/>
    <property type="evidence" value="ECO:0007669"/>
    <property type="project" value="InterPro"/>
</dbReference>
<dbReference type="OrthoDB" id="9788973at2"/>
<comment type="similarity">
    <text evidence="2 10">Belongs to the GSP K family.</text>
</comment>
<dbReference type="Proteomes" id="UP000006201">
    <property type="component" value="Unassembled WGS sequence"/>
</dbReference>
<keyword evidence="4 10" id="KW-1003">Cell membrane</keyword>
<dbReference type="InterPro" id="IPR005628">
    <property type="entry name" value="GspK"/>
</dbReference>
<reference evidence="13 14" key="1">
    <citation type="submission" date="2006-02" db="EMBL/GenBank/DDBJ databases">
        <authorList>
            <person name="Moran M.A."/>
            <person name="Kjelleberg S."/>
            <person name="Egan S."/>
            <person name="Saunders N."/>
            <person name="Thomas T."/>
            <person name="Ferriera S."/>
            <person name="Johnson J."/>
            <person name="Kravitz S."/>
            <person name="Halpern A."/>
            <person name="Remington K."/>
            <person name="Beeson K."/>
            <person name="Tran B."/>
            <person name="Rogers Y.-H."/>
            <person name="Friedman R."/>
            <person name="Venter J.C."/>
        </authorList>
    </citation>
    <scope>NUCLEOTIDE SEQUENCE [LARGE SCALE GENOMIC DNA]</scope>
    <source>
        <strain evidence="13 14">D2</strain>
    </source>
</reference>
<keyword evidence="8" id="KW-1133">Transmembrane helix</keyword>
<dbReference type="eggNOG" id="COG3156">
    <property type="taxonomic scope" value="Bacteria"/>
</dbReference>
<evidence type="ECO:0000259" key="11">
    <source>
        <dbReference type="Pfam" id="PF03934"/>
    </source>
</evidence>
<proteinExistence type="inferred from homology"/>
<evidence type="ECO:0000256" key="9">
    <source>
        <dbReference type="ARBA" id="ARBA00023136"/>
    </source>
</evidence>
<feature type="domain" description="T2SS protein K second SAM-like" evidence="11">
    <location>
        <begin position="225"/>
        <end position="288"/>
    </location>
</feature>
<dbReference type="HOGENOM" id="CLU_057294_0_0_6"/>
<keyword evidence="7" id="KW-0653">Protein transport</keyword>
<evidence type="ECO:0000313" key="14">
    <source>
        <dbReference type="Proteomes" id="UP000006201"/>
    </source>
</evidence>
<dbReference type="PANTHER" id="PTHR38831">
    <property type="entry name" value="TYPE II SECRETION SYSTEM PROTEIN K"/>
    <property type="match status" value="1"/>
</dbReference>
<evidence type="ECO:0000256" key="10">
    <source>
        <dbReference type="PIRNR" id="PIRNR002786"/>
    </source>
</evidence>
<dbReference type="InterPro" id="IPR045584">
    <property type="entry name" value="Pilin-like"/>
</dbReference>
<dbReference type="SUPFAM" id="SSF54523">
    <property type="entry name" value="Pili subunits"/>
    <property type="match status" value="1"/>
</dbReference>
<dbReference type="SUPFAM" id="SSF158544">
    <property type="entry name" value="GspK insert domain-like"/>
    <property type="match status" value="2"/>
</dbReference>
<dbReference type="InterPro" id="IPR049179">
    <property type="entry name" value="T2SSK_SAM-like_2nd"/>
</dbReference>
<dbReference type="Pfam" id="PF03934">
    <property type="entry name" value="T2SSK"/>
    <property type="match status" value="1"/>
</dbReference>
<evidence type="ECO:0000313" key="13">
    <source>
        <dbReference type="EMBL" id="EAR26809.1"/>
    </source>
</evidence>
<dbReference type="Gene3D" id="1.10.40.60">
    <property type="entry name" value="EpsJ-like"/>
    <property type="match status" value="2"/>
</dbReference>
<protein>
    <recommendedName>
        <fullName evidence="10">Type II secretion system protein K</fullName>
    </recommendedName>
</protein>
<dbReference type="Pfam" id="PF21687">
    <property type="entry name" value="T2SSK_1st"/>
    <property type="match status" value="1"/>
</dbReference>
<evidence type="ECO:0000256" key="3">
    <source>
        <dbReference type="ARBA" id="ARBA00022448"/>
    </source>
</evidence>
<keyword evidence="14" id="KW-1185">Reference proteome</keyword>
<dbReference type="NCBIfam" id="NF037980">
    <property type="entry name" value="T2SS_GspK"/>
    <property type="match status" value="1"/>
</dbReference>
<dbReference type="GO" id="GO:0005886">
    <property type="term" value="C:plasma membrane"/>
    <property type="evidence" value="ECO:0007669"/>
    <property type="project" value="UniProtKB-SubCell"/>
</dbReference>
<evidence type="ECO:0000256" key="7">
    <source>
        <dbReference type="ARBA" id="ARBA00022927"/>
    </source>
</evidence>
<dbReference type="PANTHER" id="PTHR38831:SF1">
    <property type="entry name" value="TYPE II SECRETION SYSTEM PROTEIN K-RELATED"/>
    <property type="match status" value="1"/>
</dbReference>
<dbReference type="InterPro" id="IPR049031">
    <property type="entry name" value="T2SSK_SAM-like_1st"/>
</dbReference>
<keyword evidence="3 10" id="KW-0813">Transport</keyword>
<dbReference type="STRING" id="87626.PTD2_16731"/>
<keyword evidence="9 10" id="KW-0472">Membrane</keyword>
<evidence type="ECO:0000256" key="5">
    <source>
        <dbReference type="ARBA" id="ARBA00022519"/>
    </source>
</evidence>
<dbReference type="RefSeq" id="WP_009840589.1">
    <property type="nucleotide sequence ID" value="NZ_CH959302.1"/>
</dbReference>
<evidence type="ECO:0000256" key="6">
    <source>
        <dbReference type="ARBA" id="ARBA00022692"/>
    </source>
</evidence>
<sequence>MYDKQNQRGAALVIVLFVVALAATLAVEMSSRLMIQVQKNSNLQDYQQAKWYGYAAEAFAKKVILEAKKQDKDKTHLQQAWAADETTFPVDGGTITGKITDLQACLNLNSLRASQNSDGDNSVRKDNDGHKALLALIKNIDELPIEESEESLADSVLDWVDADSNNFGEGAEEDEYLSRKIPYLTANHYLASLSELRLIKGFNPLVMKKITPLVCVIPGNELLAININTLKTEQSVILSALIKDLDKEAASAIISARPEDGWSSINDFIAEAVKNGAKNLKNDDPRFVLKSDYFQLASTTTYADSRFQITTVFHVEDNKKITILARKFGAVQ</sequence>